<reference evidence="1" key="2">
    <citation type="submission" date="2021-04" db="EMBL/GenBank/DDBJ databases">
        <authorList>
            <person name="Gilroy R."/>
        </authorList>
    </citation>
    <scope>NUCLEOTIDE SEQUENCE</scope>
    <source>
        <strain evidence="1">CHK186-16707</strain>
    </source>
</reference>
<dbReference type="AlphaFoldDB" id="A0A9D2HE27"/>
<sequence length="60" mass="6761">MNLASLNSGSTFKLKMLYVLSRSFHAFGVAPLSTVGVKRLTKEEGIDKPCYARHRREFSN</sequence>
<protein>
    <submittedName>
        <fullName evidence="1">Uncharacterized protein</fullName>
    </submittedName>
</protein>
<dbReference type="EMBL" id="DXAN01000032">
    <property type="protein sequence ID" value="HJA09548.1"/>
    <property type="molecule type" value="Genomic_DNA"/>
</dbReference>
<name>A0A9D2HE27_9BACT</name>
<comment type="caution">
    <text evidence="1">The sequence shown here is derived from an EMBL/GenBank/DDBJ whole genome shotgun (WGS) entry which is preliminary data.</text>
</comment>
<dbReference type="Proteomes" id="UP000824225">
    <property type="component" value="Unassembled WGS sequence"/>
</dbReference>
<accession>A0A9D2HE27</accession>
<gene>
    <name evidence="1" type="ORF">H9962_10245</name>
</gene>
<organism evidence="1 2">
    <name type="scientific">Candidatus Mailhella merdigallinarum</name>
    <dbReference type="NCBI Taxonomy" id="2838658"/>
    <lineage>
        <taxon>Bacteria</taxon>
        <taxon>Pseudomonadati</taxon>
        <taxon>Thermodesulfobacteriota</taxon>
        <taxon>Desulfovibrionia</taxon>
        <taxon>Desulfovibrionales</taxon>
        <taxon>Desulfovibrionaceae</taxon>
        <taxon>Mailhella</taxon>
    </lineage>
</organism>
<reference evidence="1" key="1">
    <citation type="journal article" date="2021" name="PeerJ">
        <title>Extensive microbial diversity within the chicken gut microbiome revealed by metagenomics and culture.</title>
        <authorList>
            <person name="Gilroy R."/>
            <person name="Ravi A."/>
            <person name="Getino M."/>
            <person name="Pursley I."/>
            <person name="Horton D.L."/>
            <person name="Alikhan N.F."/>
            <person name="Baker D."/>
            <person name="Gharbi K."/>
            <person name="Hall N."/>
            <person name="Watson M."/>
            <person name="Adriaenssens E.M."/>
            <person name="Foster-Nyarko E."/>
            <person name="Jarju S."/>
            <person name="Secka A."/>
            <person name="Antonio M."/>
            <person name="Oren A."/>
            <person name="Chaudhuri R.R."/>
            <person name="La Ragione R."/>
            <person name="Hildebrand F."/>
            <person name="Pallen M.J."/>
        </authorList>
    </citation>
    <scope>NUCLEOTIDE SEQUENCE</scope>
    <source>
        <strain evidence="1">CHK186-16707</strain>
    </source>
</reference>
<evidence type="ECO:0000313" key="2">
    <source>
        <dbReference type="Proteomes" id="UP000824225"/>
    </source>
</evidence>
<evidence type="ECO:0000313" key="1">
    <source>
        <dbReference type="EMBL" id="HJA09548.1"/>
    </source>
</evidence>
<proteinExistence type="predicted"/>